<dbReference type="PANTHER" id="PTHR34820:SF4">
    <property type="entry name" value="INNER MEMBRANE PROTEIN YEBZ"/>
    <property type="match status" value="1"/>
</dbReference>
<evidence type="ECO:0000256" key="2">
    <source>
        <dbReference type="ARBA" id="ARBA00022723"/>
    </source>
</evidence>
<keyword evidence="5" id="KW-1133">Transmembrane helix</keyword>
<evidence type="ECO:0000259" key="7">
    <source>
        <dbReference type="Pfam" id="PF04234"/>
    </source>
</evidence>
<feature type="domain" description="CopC" evidence="7">
    <location>
        <begin position="25"/>
        <end position="115"/>
    </location>
</feature>
<feature type="transmembrane region" description="Helical" evidence="5">
    <location>
        <begin position="367"/>
        <end position="387"/>
    </location>
</feature>
<dbReference type="Gene3D" id="2.60.40.1220">
    <property type="match status" value="1"/>
</dbReference>
<dbReference type="InterPro" id="IPR014755">
    <property type="entry name" value="Cu-Rt/internalin_Ig-like"/>
</dbReference>
<feature type="transmembrane region" description="Helical" evidence="5">
    <location>
        <begin position="308"/>
        <end position="327"/>
    </location>
</feature>
<sequence>MARQIFGAVGLLMLVLLGAAPASAHAVLESATPSDRAVLQEPPRQFSLRFDEPVVVTDLRLVDQSGRLLSLTMTTADRVINGTIAENMAPGTYTLSYRVISGDGHPVAGAVQFQIGAGAEHWLAAEHGFAAWQWGALLTRWMLYLGAFLTWGSVWSGLRGKPFHRQFAILCTVAGGIAAILEIGFQGIGMVRGSITALAGTEVWRVGAATSEGRVAALILLGLVLSWLSTQPSAASTRYGLLVAGSLAIVLALATTGHVAAISWLACLVLAVHVSVAILWVGSIASLLRKPAISPENRMPYSALLQKAVIWITIAAGLGLACWQIAAPSMVLATIYSKVLAAKALTVLTILLLMVANRHFQGAARKALAGGQVVLLVAVLGLTAALGQLTPPRHLLAAQADSASRQSASDQIPLLQEMVHDRDAMAEIEIKRGEEGNYDLVVQFADLTGKPLDPAPVTASFRNDEAGIGPLTRDLSPAAENGAYRLQNIRLPAGGRWQVEIKADLSDFDRRIFKAELTTTP</sequence>
<evidence type="ECO:0000313" key="8">
    <source>
        <dbReference type="EMBL" id="MDY0882561.1"/>
    </source>
</evidence>
<comment type="caution">
    <text evidence="8">The sequence shown here is derived from an EMBL/GenBank/DDBJ whole genome shotgun (WGS) entry which is preliminary data.</text>
</comment>
<keyword evidence="5" id="KW-0472">Membrane</keyword>
<gene>
    <name evidence="8" type="ORF">SMD27_06880</name>
</gene>
<feature type="transmembrane region" description="Helical" evidence="5">
    <location>
        <begin position="141"/>
        <end position="158"/>
    </location>
</feature>
<keyword evidence="2" id="KW-0479">Metal-binding</keyword>
<reference evidence="8 9" key="1">
    <citation type="journal article" date="2016" name="Antonie Van Leeuwenhoek">
        <title>Dongia soli sp. nov., isolated from soil from Dokdo, Korea.</title>
        <authorList>
            <person name="Kim D.U."/>
            <person name="Lee H."/>
            <person name="Kim H."/>
            <person name="Kim S.G."/>
            <person name="Ka J.O."/>
        </authorList>
    </citation>
    <scope>NUCLEOTIDE SEQUENCE [LARGE SCALE GENOMIC DNA]</scope>
    <source>
        <strain evidence="8 9">D78</strain>
    </source>
</reference>
<comment type="subcellular location">
    <subcellularLocation>
        <location evidence="1">Cell envelope</location>
    </subcellularLocation>
</comment>
<dbReference type="PANTHER" id="PTHR34820">
    <property type="entry name" value="INNER MEMBRANE PROTEIN YEBZ"/>
    <property type="match status" value="1"/>
</dbReference>
<dbReference type="SUPFAM" id="SSF81296">
    <property type="entry name" value="E set domains"/>
    <property type="match status" value="1"/>
</dbReference>
<evidence type="ECO:0000256" key="1">
    <source>
        <dbReference type="ARBA" id="ARBA00004196"/>
    </source>
</evidence>
<dbReference type="InterPro" id="IPR014756">
    <property type="entry name" value="Ig_E-set"/>
</dbReference>
<feature type="transmembrane region" description="Helical" evidence="5">
    <location>
        <begin position="333"/>
        <end position="355"/>
    </location>
</feature>
<evidence type="ECO:0000256" key="4">
    <source>
        <dbReference type="ARBA" id="ARBA00023008"/>
    </source>
</evidence>
<evidence type="ECO:0000256" key="5">
    <source>
        <dbReference type="SAM" id="Phobius"/>
    </source>
</evidence>
<evidence type="ECO:0000256" key="6">
    <source>
        <dbReference type="SAM" id="SignalP"/>
    </source>
</evidence>
<keyword evidence="3 6" id="KW-0732">Signal</keyword>
<feature type="transmembrane region" description="Helical" evidence="5">
    <location>
        <begin position="262"/>
        <end position="288"/>
    </location>
</feature>
<dbReference type="InterPro" id="IPR007348">
    <property type="entry name" value="CopC_dom"/>
</dbReference>
<feature type="transmembrane region" description="Helical" evidence="5">
    <location>
        <begin position="167"/>
        <end position="188"/>
    </location>
</feature>
<feature type="signal peptide" evidence="6">
    <location>
        <begin position="1"/>
        <end position="26"/>
    </location>
</feature>
<keyword evidence="5" id="KW-0812">Transmembrane</keyword>
<evidence type="ECO:0000313" key="9">
    <source>
        <dbReference type="Proteomes" id="UP001279642"/>
    </source>
</evidence>
<dbReference type="Pfam" id="PF04234">
    <property type="entry name" value="CopC"/>
    <property type="match status" value="1"/>
</dbReference>
<evidence type="ECO:0000256" key="3">
    <source>
        <dbReference type="ARBA" id="ARBA00022729"/>
    </source>
</evidence>
<protein>
    <submittedName>
        <fullName evidence="8">Copper resistance protein CopC</fullName>
    </submittedName>
</protein>
<feature type="transmembrane region" description="Helical" evidence="5">
    <location>
        <begin position="208"/>
        <end position="227"/>
    </location>
</feature>
<dbReference type="Proteomes" id="UP001279642">
    <property type="component" value="Unassembled WGS sequence"/>
</dbReference>
<accession>A0ABU5E9M8</accession>
<feature type="transmembrane region" description="Helical" evidence="5">
    <location>
        <begin position="239"/>
        <end position="256"/>
    </location>
</feature>
<name>A0ABU5E9M8_9PROT</name>
<dbReference type="RefSeq" id="WP_320507634.1">
    <property type="nucleotide sequence ID" value="NZ_JAXCLW010000002.1"/>
</dbReference>
<dbReference type="EMBL" id="JAXCLW010000002">
    <property type="protein sequence ID" value="MDY0882561.1"/>
    <property type="molecule type" value="Genomic_DNA"/>
</dbReference>
<organism evidence="8 9">
    <name type="scientific">Dongia soli</name>
    <dbReference type="NCBI Taxonomy" id="600628"/>
    <lineage>
        <taxon>Bacteria</taxon>
        <taxon>Pseudomonadati</taxon>
        <taxon>Pseudomonadota</taxon>
        <taxon>Alphaproteobacteria</taxon>
        <taxon>Rhodospirillales</taxon>
        <taxon>Dongiaceae</taxon>
        <taxon>Dongia</taxon>
    </lineage>
</organism>
<dbReference type="InterPro" id="IPR032694">
    <property type="entry name" value="CopC/D"/>
</dbReference>
<feature type="chain" id="PRO_5046236707" evidence="6">
    <location>
        <begin position="27"/>
        <end position="521"/>
    </location>
</feature>
<keyword evidence="9" id="KW-1185">Reference proteome</keyword>
<proteinExistence type="predicted"/>
<keyword evidence="4" id="KW-0186">Copper</keyword>